<keyword evidence="5" id="KW-0804">Transcription</keyword>
<comment type="similarity">
    <text evidence="1">Belongs to the LysR transcriptional regulatory family.</text>
</comment>
<dbReference type="KEGG" id="meh:M301_2658"/>
<dbReference type="GO" id="GO:0003700">
    <property type="term" value="F:DNA-binding transcription factor activity"/>
    <property type="evidence" value="ECO:0007669"/>
    <property type="project" value="InterPro"/>
</dbReference>
<dbReference type="GO" id="GO:2000142">
    <property type="term" value="P:regulation of DNA-templated transcription initiation"/>
    <property type="evidence" value="ECO:0007669"/>
    <property type="project" value="TreeGrafter"/>
</dbReference>
<evidence type="ECO:0000256" key="5">
    <source>
        <dbReference type="ARBA" id="ARBA00023163"/>
    </source>
</evidence>
<dbReference type="Gene3D" id="1.10.10.10">
    <property type="entry name" value="Winged helix-like DNA-binding domain superfamily/Winged helix DNA-binding domain"/>
    <property type="match status" value="1"/>
</dbReference>
<feature type="domain" description="HTH lysR-type" evidence="6">
    <location>
        <begin position="2"/>
        <end position="59"/>
    </location>
</feature>
<proteinExistence type="inferred from homology"/>
<dbReference type="PANTHER" id="PTHR30293:SF2">
    <property type="entry name" value="TRANSCRIPTIONAL ACTIVATOR PROTEIN NHAR"/>
    <property type="match status" value="1"/>
</dbReference>
<dbReference type="InterPro" id="IPR000847">
    <property type="entry name" value="LysR_HTH_N"/>
</dbReference>
<evidence type="ECO:0000256" key="4">
    <source>
        <dbReference type="ARBA" id="ARBA00023159"/>
    </source>
</evidence>
<keyword evidence="8" id="KW-1185">Reference proteome</keyword>
<dbReference type="CDD" id="cd08429">
    <property type="entry name" value="PBP2_NhaR"/>
    <property type="match status" value="1"/>
</dbReference>
<dbReference type="InterPro" id="IPR036388">
    <property type="entry name" value="WH-like_DNA-bd_sf"/>
</dbReference>
<dbReference type="Pfam" id="PF00126">
    <property type="entry name" value="HTH_1"/>
    <property type="match status" value="1"/>
</dbReference>
<dbReference type="Gene3D" id="3.40.190.290">
    <property type="match status" value="1"/>
</dbReference>
<dbReference type="GO" id="GO:0003677">
    <property type="term" value="F:DNA binding"/>
    <property type="evidence" value="ECO:0007669"/>
    <property type="project" value="UniProtKB-KW"/>
</dbReference>
<keyword evidence="2" id="KW-0805">Transcription regulation</keyword>
<dbReference type="Pfam" id="PF03466">
    <property type="entry name" value="LysR_substrate"/>
    <property type="match status" value="1"/>
</dbReference>
<dbReference type="SUPFAM" id="SSF46785">
    <property type="entry name" value="Winged helix' DNA-binding domain"/>
    <property type="match status" value="1"/>
</dbReference>
<evidence type="ECO:0000256" key="2">
    <source>
        <dbReference type="ARBA" id="ARBA00023015"/>
    </source>
</evidence>
<evidence type="ECO:0000256" key="1">
    <source>
        <dbReference type="ARBA" id="ARBA00009437"/>
    </source>
</evidence>
<dbReference type="OrthoDB" id="464481at2"/>
<accession>D7DNY2</accession>
<dbReference type="SUPFAM" id="SSF53850">
    <property type="entry name" value="Periplasmic binding protein-like II"/>
    <property type="match status" value="1"/>
</dbReference>
<evidence type="ECO:0000313" key="7">
    <source>
        <dbReference type="EMBL" id="ADI31013.1"/>
    </source>
</evidence>
<reference evidence="8" key="1">
    <citation type="submission" date="2010-05" db="EMBL/GenBank/DDBJ databases">
        <title>Complete sequence of Methylotenera sp. 301.</title>
        <authorList>
            <person name="Lucas S."/>
            <person name="Copeland A."/>
            <person name="Lapidus A."/>
            <person name="Cheng J.-F."/>
            <person name="Bruce D."/>
            <person name="Goodwin L."/>
            <person name="Pitluck S."/>
            <person name="Clum A."/>
            <person name="Land M."/>
            <person name="Hauser L."/>
            <person name="Kyrpides N."/>
            <person name="Ivanova N."/>
            <person name="Chistoservova L."/>
            <person name="Kalyuzhnaya M."/>
            <person name="Woyke T."/>
        </authorList>
    </citation>
    <scope>NUCLEOTIDE SEQUENCE [LARGE SCALE GENOMIC DNA]</scope>
    <source>
        <strain evidence="8">301</strain>
    </source>
</reference>
<evidence type="ECO:0000313" key="8">
    <source>
        <dbReference type="Proteomes" id="UP000000383"/>
    </source>
</evidence>
<organism evidence="7 8">
    <name type="scientific">Methylotenera versatilis (strain 301)</name>
    <dbReference type="NCBI Taxonomy" id="666681"/>
    <lineage>
        <taxon>Bacteria</taxon>
        <taxon>Pseudomonadati</taxon>
        <taxon>Pseudomonadota</taxon>
        <taxon>Betaproteobacteria</taxon>
        <taxon>Nitrosomonadales</taxon>
        <taxon>Methylophilaceae</taxon>
        <taxon>Methylotenera</taxon>
    </lineage>
</organism>
<dbReference type="Proteomes" id="UP000000383">
    <property type="component" value="Chromosome"/>
</dbReference>
<evidence type="ECO:0000256" key="3">
    <source>
        <dbReference type="ARBA" id="ARBA00023125"/>
    </source>
</evidence>
<dbReference type="NCBIfam" id="NF008284">
    <property type="entry name" value="PRK11062.1"/>
    <property type="match status" value="1"/>
</dbReference>
<gene>
    <name evidence="7" type="ordered locus">M301_2658</name>
</gene>
<name>D7DNY2_METV0</name>
<dbReference type="InterPro" id="IPR036390">
    <property type="entry name" value="WH_DNA-bd_sf"/>
</dbReference>
<dbReference type="HOGENOM" id="CLU_039613_9_0_4"/>
<keyword evidence="4" id="KW-0010">Activator</keyword>
<evidence type="ECO:0000259" key="6">
    <source>
        <dbReference type="PROSITE" id="PS50931"/>
    </source>
</evidence>
<dbReference type="PANTHER" id="PTHR30293">
    <property type="entry name" value="TRANSCRIPTIONAL REGULATORY PROTEIN NAC-RELATED"/>
    <property type="match status" value="1"/>
</dbReference>
<dbReference type="AlphaFoldDB" id="D7DNY2"/>
<reference evidence="7 8" key="2">
    <citation type="journal article" date="2011" name="J. Bacteriol.">
        <title>Genomes of three methylotrophs from a single niche uncover genetic and metabolic divergence of Methylophilaceae.</title>
        <authorList>
            <person name="Lapidus A."/>
            <person name="Clum A."/>
            <person name="Labutti K."/>
            <person name="Kaluzhnaya M.G."/>
            <person name="Lim S."/>
            <person name="Beck D.A."/>
            <person name="Glavina Del Rio T."/>
            <person name="Nolan M."/>
            <person name="Mavromatis K."/>
            <person name="Huntemann M."/>
            <person name="Lucas S."/>
            <person name="Lidstrom M.E."/>
            <person name="Ivanova N."/>
            <person name="Chistoserdova L."/>
        </authorList>
    </citation>
    <scope>NUCLEOTIDE SEQUENCE [LARGE SCALE GENOMIC DNA]</scope>
    <source>
        <strain evidence="7 8">301</strain>
    </source>
</reference>
<dbReference type="eggNOG" id="COG0583">
    <property type="taxonomic scope" value="Bacteria"/>
</dbReference>
<dbReference type="PROSITE" id="PS50931">
    <property type="entry name" value="HTH_LYSR"/>
    <property type="match status" value="1"/>
</dbReference>
<dbReference type="InterPro" id="IPR005119">
    <property type="entry name" value="LysR_subst-bd"/>
</dbReference>
<protein>
    <submittedName>
        <fullName evidence="7">Transcriptional regulator, LysR family</fullName>
    </submittedName>
</protein>
<dbReference type="EMBL" id="CP002056">
    <property type="protein sequence ID" value="ADI31013.1"/>
    <property type="molecule type" value="Genomic_DNA"/>
</dbReference>
<keyword evidence="3" id="KW-0238">DNA-binding</keyword>
<sequence>MLNYKQLNYFWQVARAGSIARASEQLDLTPQTLSGQIGLLEASLEATLFKRVGRGLELTETGRLALSYADEIFEIGAEMEQALSGGTVKQVTTFRVGIADVMPKSIVYSLLAPAMTLSEPIKIICREDKLDKLLGDLAIHRLDLVLSDRPMPEQLDIKGDNHKLGECGISFFATPALAVKYQEGFPASLNQAPLLVPSLDTAMRRRLMRWFDAERIRPQIVGEFDDSALMKAFGQAGIGIFMAPSVIASEITRQYGVVELGKTEEVQDYYYAISVERRFDHPAVAAIRDTAKQGLFTN</sequence>
<dbReference type="RefSeq" id="WP_013149318.1">
    <property type="nucleotide sequence ID" value="NC_014207.1"/>
</dbReference>
<dbReference type="STRING" id="666681.M301_2658"/>